<sequence length="200" mass="22072">MWSLYRRERACHARLIICTTIHSCIESNLSKFSNEIEKEEAAAAAFKDYTHTAIAKFAAVDSSPSPPQIPAYTRPTKGDGTVKDKSFAKKAVIALPQKPKGVVVDKGVEKETPSLLVNTWATVARAGQKKVRAMLSSKTQVNPTGGQALRMANKVKPNSSASQTMAISDKRLLVRLLQEHEWRKLSPPVTREVIVKKLHI</sequence>
<reference evidence="1 2" key="1">
    <citation type="journal article" date="2014" name="BMC Genomics">
        <title>Adaptive genomic structural variation in the grape powdery mildew pathogen, Erysiphe necator.</title>
        <authorList>
            <person name="Jones L."/>
            <person name="Riaz S."/>
            <person name="Morales-Cruz A."/>
            <person name="Amrine K.C."/>
            <person name="McGuire B."/>
            <person name="Gubler W.D."/>
            <person name="Walker M.A."/>
            <person name="Cantu D."/>
        </authorList>
    </citation>
    <scope>NUCLEOTIDE SEQUENCE [LARGE SCALE GENOMIC DNA]</scope>
    <source>
        <strain evidence="2">c</strain>
    </source>
</reference>
<accession>A0A0B1NVS9</accession>
<dbReference type="HOGENOM" id="CLU_018153_3_1_1"/>
<protein>
    <submittedName>
        <fullName evidence="1">Putative eka-like protein</fullName>
    </submittedName>
</protein>
<dbReference type="Proteomes" id="UP000030854">
    <property type="component" value="Unassembled WGS sequence"/>
</dbReference>
<dbReference type="EMBL" id="JNVN01005277">
    <property type="protein sequence ID" value="KHJ30078.1"/>
    <property type="molecule type" value="Genomic_DNA"/>
</dbReference>
<dbReference type="AlphaFoldDB" id="A0A0B1NVS9"/>
<name>A0A0B1NVS9_UNCNE</name>
<proteinExistence type="predicted"/>
<keyword evidence="2" id="KW-1185">Reference proteome</keyword>
<evidence type="ECO:0000313" key="2">
    <source>
        <dbReference type="Proteomes" id="UP000030854"/>
    </source>
</evidence>
<evidence type="ECO:0000313" key="1">
    <source>
        <dbReference type="EMBL" id="KHJ30078.1"/>
    </source>
</evidence>
<gene>
    <name evidence="1" type="ORF">EV44_g2901</name>
</gene>
<organism evidence="1 2">
    <name type="scientific">Uncinula necator</name>
    <name type="common">Grape powdery mildew</name>
    <dbReference type="NCBI Taxonomy" id="52586"/>
    <lineage>
        <taxon>Eukaryota</taxon>
        <taxon>Fungi</taxon>
        <taxon>Dikarya</taxon>
        <taxon>Ascomycota</taxon>
        <taxon>Pezizomycotina</taxon>
        <taxon>Leotiomycetes</taxon>
        <taxon>Erysiphales</taxon>
        <taxon>Erysiphaceae</taxon>
        <taxon>Erysiphe</taxon>
    </lineage>
</organism>
<comment type="caution">
    <text evidence="1">The sequence shown here is derived from an EMBL/GenBank/DDBJ whole genome shotgun (WGS) entry which is preliminary data.</text>
</comment>